<protein>
    <submittedName>
        <fullName evidence="1">Uncharacterized protein</fullName>
    </submittedName>
</protein>
<organism evidence="1 2">
    <name type="scientific">Candidatus Roizmanbacteria bacterium RIFOXYD1_FULL_38_12</name>
    <dbReference type="NCBI Taxonomy" id="1802093"/>
    <lineage>
        <taxon>Bacteria</taxon>
        <taxon>Candidatus Roizmaniibacteriota</taxon>
    </lineage>
</organism>
<sequence>MDKTKTEAQRVAEINAIAQGRIGRLTDATARYIASSYASCVDSPQDLAVRLRAAQQQFFTEFGQIAPVDVESLETARDRLARVDFDGPVVIISNHPPFEKAIKPDAAQFQHALNELGRSELVEGTTAHLPGVIARRGVINSILSQLLPGQAFGFSVVGAKFDDPPMSTIQDNDGSIVVPYGQGGQGGFEALSAGVNRVFDKNRSAQIPVVVAFPEGGNSKTTVEVLAPFHGGIFVASQQYATASGRPVTILPLAMGVRSDFSIGVKVLDPFLLRPDSPSSTDLQSLHDHMQKEYQSLLHVMPHGWYWKGLEYPYGGPAKSAIVQGKQ</sequence>
<reference evidence="1 2" key="1">
    <citation type="journal article" date="2016" name="Nat. Commun.">
        <title>Thousands of microbial genomes shed light on interconnected biogeochemical processes in an aquifer system.</title>
        <authorList>
            <person name="Anantharaman K."/>
            <person name="Brown C.T."/>
            <person name="Hug L.A."/>
            <person name="Sharon I."/>
            <person name="Castelle C.J."/>
            <person name="Probst A.J."/>
            <person name="Thomas B.C."/>
            <person name="Singh A."/>
            <person name="Wilkins M.J."/>
            <person name="Karaoz U."/>
            <person name="Brodie E.L."/>
            <person name="Williams K.H."/>
            <person name="Hubbard S.S."/>
            <person name="Banfield J.F."/>
        </authorList>
    </citation>
    <scope>NUCLEOTIDE SEQUENCE [LARGE SCALE GENOMIC DNA]</scope>
</reference>
<gene>
    <name evidence="1" type="ORF">A3K52_03670</name>
</gene>
<name>A0A1F7L136_9BACT</name>
<proteinExistence type="predicted"/>
<accession>A0A1F7L136</accession>
<comment type="caution">
    <text evidence="1">The sequence shown here is derived from an EMBL/GenBank/DDBJ whole genome shotgun (WGS) entry which is preliminary data.</text>
</comment>
<evidence type="ECO:0000313" key="1">
    <source>
        <dbReference type="EMBL" id="OGK73850.1"/>
    </source>
</evidence>
<dbReference type="EMBL" id="MGBR01000001">
    <property type="protein sequence ID" value="OGK73850.1"/>
    <property type="molecule type" value="Genomic_DNA"/>
</dbReference>
<dbReference type="AlphaFoldDB" id="A0A1F7L136"/>
<evidence type="ECO:0000313" key="2">
    <source>
        <dbReference type="Proteomes" id="UP000177050"/>
    </source>
</evidence>
<dbReference type="Proteomes" id="UP000177050">
    <property type="component" value="Unassembled WGS sequence"/>
</dbReference>